<proteinExistence type="predicted"/>
<dbReference type="AlphaFoldDB" id="A0A7J5YQV8"/>
<dbReference type="EMBL" id="JAAKFY010000010">
    <property type="protein sequence ID" value="KAF3851503.1"/>
    <property type="molecule type" value="Genomic_DNA"/>
</dbReference>
<evidence type="ECO:0000313" key="2">
    <source>
        <dbReference type="Proteomes" id="UP000518266"/>
    </source>
</evidence>
<sequence length="91" mass="10260">MENCTTSAGVKEIKLSTLPKWSLLLKKQTNCLRSFTAAILVDTVEWRRLTVPLLLGTIGLAWKMTYASGFLIVHSARPREPTLKKSWSTVR</sequence>
<reference evidence="1 2" key="1">
    <citation type="submission" date="2020-03" db="EMBL/GenBank/DDBJ databases">
        <title>Dissostichus mawsoni Genome sequencing and assembly.</title>
        <authorList>
            <person name="Park H."/>
        </authorList>
    </citation>
    <scope>NUCLEOTIDE SEQUENCE [LARGE SCALE GENOMIC DNA]</scope>
    <source>
        <strain evidence="1">DM0001</strain>
        <tissue evidence="1">Muscle</tissue>
    </source>
</reference>
<name>A0A7J5YQV8_DISMA</name>
<dbReference type="Proteomes" id="UP000518266">
    <property type="component" value="Unassembled WGS sequence"/>
</dbReference>
<organism evidence="1 2">
    <name type="scientific">Dissostichus mawsoni</name>
    <name type="common">Antarctic cod</name>
    <dbReference type="NCBI Taxonomy" id="36200"/>
    <lineage>
        <taxon>Eukaryota</taxon>
        <taxon>Metazoa</taxon>
        <taxon>Chordata</taxon>
        <taxon>Craniata</taxon>
        <taxon>Vertebrata</taxon>
        <taxon>Euteleostomi</taxon>
        <taxon>Actinopterygii</taxon>
        <taxon>Neopterygii</taxon>
        <taxon>Teleostei</taxon>
        <taxon>Neoteleostei</taxon>
        <taxon>Acanthomorphata</taxon>
        <taxon>Eupercaria</taxon>
        <taxon>Perciformes</taxon>
        <taxon>Notothenioidei</taxon>
        <taxon>Nototheniidae</taxon>
        <taxon>Dissostichus</taxon>
    </lineage>
</organism>
<gene>
    <name evidence="1" type="ORF">F7725_013275</name>
</gene>
<keyword evidence="2" id="KW-1185">Reference proteome</keyword>
<comment type="caution">
    <text evidence="1">The sequence shown here is derived from an EMBL/GenBank/DDBJ whole genome shotgun (WGS) entry which is preliminary data.</text>
</comment>
<evidence type="ECO:0000313" key="1">
    <source>
        <dbReference type="EMBL" id="KAF3851503.1"/>
    </source>
</evidence>
<protein>
    <submittedName>
        <fullName evidence="1">Uncharacterized protein</fullName>
    </submittedName>
</protein>
<accession>A0A7J5YQV8</accession>